<organism evidence="1 2">
    <name type="scientific">Buffalopox virus</name>
    <dbReference type="NCBI Taxonomy" id="32605"/>
    <lineage>
        <taxon>Viruses</taxon>
        <taxon>Varidnaviria</taxon>
        <taxon>Bamfordvirae</taxon>
        <taxon>Nucleocytoviricota</taxon>
        <taxon>Pokkesviricetes</taxon>
        <taxon>Chitovirales</taxon>
        <taxon>Poxviridae</taxon>
        <taxon>Chordopoxvirinae</taxon>
        <taxon>Orthopoxvirus</taxon>
        <taxon>Vaccinia virus</taxon>
    </lineage>
</organism>
<dbReference type="InterPro" id="IPR003184">
    <property type="entry name" value="Orthopox_35kDa"/>
</dbReference>
<reference evidence="2" key="1">
    <citation type="submission" date="2017-11" db="EMBL/GenBank/DDBJ databases">
        <authorList>
            <person name="Afrough B."/>
            <person name="Zafar A."/>
            <person name="Hasan R."/>
            <person name="Hewson R."/>
        </authorList>
    </citation>
    <scope>NUCLEOTIDE SEQUENCE [LARGE SCALE GENOMIC DNA]</scope>
</reference>
<sequence>MCIPFSFQTVYDNKSVCDSDNKEYMGIEVYVEATLDEHLRQTTCESEIHKYGASVSNGGLNISVDLLNCFLNFHTVGVYTNRDTVYAKFASLDPWTTEPINSMTHDDLVKLTEECIVDIYLKCEVDKTKDFMKTNSNRLKPRDFKTVPPSDVGSMIELQSDYCVNDVTAYVKIYDECGNIKQHSIPTLRDYFTTKNGQPRKILKKKFDNCYFYKNKNGTAIFIFF</sequence>
<accession>A0A2P1JPW8</accession>
<proteinExistence type="predicted"/>
<dbReference type="Gene3D" id="2.60.240.10">
    <property type="entry name" value="Major secreted virus protein"/>
    <property type="match status" value="1"/>
</dbReference>
<dbReference type="Proteomes" id="UP000318752">
    <property type="component" value="Segment"/>
</dbReference>
<dbReference type="Pfam" id="PF02250">
    <property type="entry name" value="Orthopox_35kD"/>
    <property type="match status" value="1"/>
</dbReference>
<gene>
    <name evidence="1" type="ORF">BPXV_0136</name>
</gene>
<dbReference type="EMBL" id="MG599038">
    <property type="protein sequence ID" value="AVO21168.1"/>
    <property type="molecule type" value="Genomic_DNA"/>
</dbReference>
<name>A0A2P1JPW8_VACCV</name>
<evidence type="ECO:0000313" key="2">
    <source>
        <dbReference type="Proteomes" id="UP000318752"/>
    </source>
</evidence>
<evidence type="ECO:0000313" key="1">
    <source>
        <dbReference type="EMBL" id="AVO21168.1"/>
    </source>
</evidence>
<protein>
    <submittedName>
        <fullName evidence="1">Secreted glycoprotein</fullName>
    </submittedName>
</protein>
<dbReference type="InterPro" id="IPR036540">
    <property type="entry name" value="Pox_vCCI-like_sf"/>
</dbReference>
<dbReference type="SUPFAM" id="SSF49889">
    <property type="entry name" value="Soluble secreted chemokine inhibitor, VCCI"/>
    <property type="match status" value="1"/>
</dbReference>